<dbReference type="HOGENOM" id="CLU_2714135_0_0_0"/>
<dbReference type="EMBL" id="DF820461">
    <property type="protein sequence ID" value="GAK54509.1"/>
    <property type="molecule type" value="Genomic_DNA"/>
</dbReference>
<protein>
    <submittedName>
        <fullName evidence="1">Uncharacterized protein</fullName>
    </submittedName>
</protein>
<evidence type="ECO:0000313" key="1">
    <source>
        <dbReference type="EMBL" id="GAK54509.1"/>
    </source>
</evidence>
<proteinExistence type="predicted"/>
<accession>A0A081BSX8</accession>
<gene>
    <name evidence="1" type="ORF">U14_05796</name>
</gene>
<dbReference type="Proteomes" id="UP000030700">
    <property type="component" value="Unassembled WGS sequence"/>
</dbReference>
<evidence type="ECO:0000313" key="2">
    <source>
        <dbReference type="Proteomes" id="UP000030700"/>
    </source>
</evidence>
<keyword evidence="2" id="KW-1185">Reference proteome</keyword>
<dbReference type="STRING" id="1499966.U14_05796"/>
<name>A0A081BSX8_9BACT</name>
<sequence length="72" mass="8499">MIGQPVRSWELETSDAIYLLDGWHPDKRVLSLANKMWKAMRLHDHDLASLKKSFPISIKMLDRNLIFNQIHK</sequence>
<reference evidence="1" key="1">
    <citation type="journal article" date="2015" name="PeerJ">
        <title>First genomic representation of candidate bacterial phylum KSB3 points to enhanced environmental sensing as a trigger of wastewater bulking.</title>
        <authorList>
            <person name="Sekiguchi Y."/>
            <person name="Ohashi A."/>
            <person name="Parks D.H."/>
            <person name="Yamauchi T."/>
            <person name="Tyson G.W."/>
            <person name="Hugenholtz P."/>
        </authorList>
    </citation>
    <scope>NUCLEOTIDE SEQUENCE [LARGE SCALE GENOMIC DNA]</scope>
</reference>
<organism evidence="1">
    <name type="scientific">Candidatus Moduliflexus flocculans</name>
    <dbReference type="NCBI Taxonomy" id="1499966"/>
    <lineage>
        <taxon>Bacteria</taxon>
        <taxon>Candidatus Moduliflexota</taxon>
        <taxon>Candidatus Moduliflexia</taxon>
        <taxon>Candidatus Moduliflexales</taxon>
        <taxon>Candidatus Moduliflexaceae</taxon>
    </lineage>
</organism>
<dbReference type="AlphaFoldDB" id="A0A081BSX8"/>